<accession>K0R659</accession>
<evidence type="ECO:0000313" key="2">
    <source>
        <dbReference type="EMBL" id="EJK47424.1"/>
    </source>
</evidence>
<gene>
    <name evidence="2" type="ORF">THAOC_33849</name>
</gene>
<proteinExistence type="predicted"/>
<protein>
    <submittedName>
        <fullName evidence="2">Uncharacterized protein</fullName>
    </submittedName>
</protein>
<feature type="region of interest" description="Disordered" evidence="1">
    <location>
        <begin position="1"/>
        <end position="26"/>
    </location>
</feature>
<name>K0R659_THAOC</name>
<dbReference type="Proteomes" id="UP000266841">
    <property type="component" value="Unassembled WGS sequence"/>
</dbReference>
<comment type="caution">
    <text evidence="2">The sequence shown here is derived from an EMBL/GenBank/DDBJ whole genome shotgun (WGS) entry which is preliminary data.</text>
</comment>
<feature type="compositionally biased region" description="Polar residues" evidence="1">
    <location>
        <begin position="1"/>
        <end position="13"/>
    </location>
</feature>
<sequence length="76" mass="8460">MNKTPASRHSSPPNDDDIGRQYKPPPQGHIQYAHVLGVTLSRWQSLADSGDQGLSFSEIVRKVVAKIEPCRGLFWS</sequence>
<dbReference type="EMBL" id="AGNL01046974">
    <property type="protein sequence ID" value="EJK47424.1"/>
    <property type="molecule type" value="Genomic_DNA"/>
</dbReference>
<evidence type="ECO:0000313" key="3">
    <source>
        <dbReference type="Proteomes" id="UP000266841"/>
    </source>
</evidence>
<keyword evidence="3" id="KW-1185">Reference proteome</keyword>
<reference evidence="2 3" key="1">
    <citation type="journal article" date="2012" name="Genome Biol.">
        <title>Genome and low-iron response of an oceanic diatom adapted to chronic iron limitation.</title>
        <authorList>
            <person name="Lommer M."/>
            <person name="Specht M."/>
            <person name="Roy A.S."/>
            <person name="Kraemer L."/>
            <person name="Andreson R."/>
            <person name="Gutowska M.A."/>
            <person name="Wolf J."/>
            <person name="Bergner S.V."/>
            <person name="Schilhabel M.B."/>
            <person name="Klostermeier U.C."/>
            <person name="Beiko R.G."/>
            <person name="Rosenstiel P."/>
            <person name="Hippler M."/>
            <person name="Laroche J."/>
        </authorList>
    </citation>
    <scope>NUCLEOTIDE SEQUENCE [LARGE SCALE GENOMIC DNA]</scope>
    <source>
        <strain evidence="2 3">CCMP1005</strain>
    </source>
</reference>
<dbReference type="AlphaFoldDB" id="K0R659"/>
<evidence type="ECO:0000256" key="1">
    <source>
        <dbReference type="SAM" id="MobiDB-lite"/>
    </source>
</evidence>
<organism evidence="2 3">
    <name type="scientific">Thalassiosira oceanica</name>
    <name type="common">Marine diatom</name>
    <dbReference type="NCBI Taxonomy" id="159749"/>
    <lineage>
        <taxon>Eukaryota</taxon>
        <taxon>Sar</taxon>
        <taxon>Stramenopiles</taxon>
        <taxon>Ochrophyta</taxon>
        <taxon>Bacillariophyta</taxon>
        <taxon>Coscinodiscophyceae</taxon>
        <taxon>Thalassiosirophycidae</taxon>
        <taxon>Thalassiosirales</taxon>
        <taxon>Thalassiosiraceae</taxon>
        <taxon>Thalassiosira</taxon>
    </lineage>
</organism>